<evidence type="ECO:0000313" key="5">
    <source>
        <dbReference type="Proteomes" id="UP000247515"/>
    </source>
</evidence>
<gene>
    <name evidence="2" type="ORF">C7400_11878</name>
    <name evidence="3" type="ORF">SAMN05216550_115100</name>
</gene>
<keyword evidence="5" id="KW-1185">Reference proteome</keyword>
<dbReference type="Pfam" id="PF03992">
    <property type="entry name" value="ABM"/>
    <property type="match status" value="1"/>
</dbReference>
<dbReference type="PANTHER" id="PTHR33336:SF3">
    <property type="entry name" value="ABM DOMAIN-CONTAINING PROTEIN"/>
    <property type="match status" value="1"/>
</dbReference>
<evidence type="ECO:0000313" key="2">
    <source>
        <dbReference type="EMBL" id="PXX11757.1"/>
    </source>
</evidence>
<dbReference type="Gene3D" id="3.30.70.100">
    <property type="match status" value="1"/>
</dbReference>
<dbReference type="InterPro" id="IPR011008">
    <property type="entry name" value="Dimeric_a/b-barrel"/>
</dbReference>
<name>A0A1A5WZB2_9BURK</name>
<keyword evidence="3" id="KW-0560">Oxidoreductase</keyword>
<dbReference type="SUPFAM" id="SSF54909">
    <property type="entry name" value="Dimeric alpha+beta barrel"/>
    <property type="match status" value="1"/>
</dbReference>
<evidence type="ECO:0000313" key="4">
    <source>
        <dbReference type="Proteomes" id="UP000183529"/>
    </source>
</evidence>
<dbReference type="OrthoDB" id="9812192at2"/>
<proteinExistence type="predicted"/>
<feature type="domain" description="ABM" evidence="1">
    <location>
        <begin position="3"/>
        <end position="92"/>
    </location>
</feature>
<comment type="caution">
    <text evidence="3">The sequence shown here is derived from an EMBL/GenBank/DDBJ whole genome shotgun (WGS) entry which is preliminary data.</text>
</comment>
<dbReference type="InterPro" id="IPR050744">
    <property type="entry name" value="AI-2_Isomerase_LsrG"/>
</dbReference>
<reference evidence="2 5" key="2">
    <citation type="submission" date="2018-05" db="EMBL/GenBank/DDBJ databases">
        <title>Genomic Encyclopedia of Type Strains, Phase IV (KMG-V): Genome sequencing to study the core and pangenomes of soil and plant-associated prokaryotes.</title>
        <authorList>
            <person name="Whitman W."/>
        </authorList>
    </citation>
    <scope>NUCLEOTIDE SEQUENCE [LARGE SCALE GENOMIC DNA]</scope>
    <source>
        <strain evidence="2 5">SIr-6563</strain>
    </source>
</reference>
<dbReference type="EMBL" id="FNZM01000015">
    <property type="protein sequence ID" value="SEK06426.1"/>
    <property type="molecule type" value="Genomic_DNA"/>
</dbReference>
<dbReference type="PROSITE" id="PS51725">
    <property type="entry name" value="ABM"/>
    <property type="match status" value="1"/>
</dbReference>
<organism evidence="3 4">
    <name type="scientific">Paraburkholderia tropica</name>
    <dbReference type="NCBI Taxonomy" id="92647"/>
    <lineage>
        <taxon>Bacteria</taxon>
        <taxon>Pseudomonadati</taxon>
        <taxon>Pseudomonadota</taxon>
        <taxon>Betaproteobacteria</taxon>
        <taxon>Burkholderiales</taxon>
        <taxon>Burkholderiaceae</taxon>
        <taxon>Paraburkholderia</taxon>
    </lineage>
</organism>
<dbReference type="RefSeq" id="WP_065065952.1">
    <property type="nucleotide sequence ID" value="NZ_CADFGN010000013.1"/>
</dbReference>
<dbReference type="AlphaFoldDB" id="A0A1A5WZB2"/>
<dbReference type="GO" id="GO:0004497">
    <property type="term" value="F:monooxygenase activity"/>
    <property type="evidence" value="ECO:0007669"/>
    <property type="project" value="UniProtKB-KW"/>
</dbReference>
<dbReference type="Proteomes" id="UP000183529">
    <property type="component" value="Unassembled WGS sequence"/>
</dbReference>
<evidence type="ECO:0000313" key="3">
    <source>
        <dbReference type="EMBL" id="SEK06426.1"/>
    </source>
</evidence>
<accession>A0A1A5WZB2</accession>
<keyword evidence="3" id="KW-0503">Monooxygenase</keyword>
<evidence type="ECO:0000259" key="1">
    <source>
        <dbReference type="PROSITE" id="PS51725"/>
    </source>
</evidence>
<dbReference type="PANTHER" id="PTHR33336">
    <property type="entry name" value="QUINOL MONOOXYGENASE YGIN-RELATED"/>
    <property type="match status" value="1"/>
</dbReference>
<protein>
    <submittedName>
        <fullName evidence="3">Quinol monooxygenase YgiN</fullName>
    </submittedName>
</protein>
<dbReference type="EMBL" id="QJJV01000018">
    <property type="protein sequence ID" value="PXX11757.1"/>
    <property type="molecule type" value="Genomic_DNA"/>
</dbReference>
<dbReference type="Proteomes" id="UP000247515">
    <property type="component" value="Unassembled WGS sequence"/>
</dbReference>
<reference evidence="3 4" key="1">
    <citation type="submission" date="2016-10" db="EMBL/GenBank/DDBJ databases">
        <authorList>
            <person name="Varghese N."/>
            <person name="Submissions S."/>
        </authorList>
    </citation>
    <scope>NUCLEOTIDE SEQUENCE [LARGE SCALE GENOMIC DNA]</scope>
    <source>
        <strain evidence="3 4">LMG 22274</strain>
    </source>
</reference>
<dbReference type="InterPro" id="IPR007138">
    <property type="entry name" value="ABM_dom"/>
</dbReference>
<sequence length="99" mass="11091">MSIYIFASITPKAEHVADLEAVLRNMVVHSRREPGNLRYDLLRRADGTPGFHVYETYADEAAIQAHRDSPHYVAFRAQIGEWLAEPVDVKVLTGVDIAA</sequence>
<dbReference type="GeneID" id="61304385"/>